<keyword evidence="1" id="KW-0812">Transmembrane</keyword>
<accession>A0A368GEN5</accession>
<gene>
    <name evidence="2" type="ORF">ANCCAN_11190</name>
</gene>
<dbReference type="Proteomes" id="UP000252519">
    <property type="component" value="Unassembled WGS sequence"/>
</dbReference>
<keyword evidence="1" id="KW-1133">Transmembrane helix</keyword>
<name>A0A368GEN5_ANCCA</name>
<proteinExistence type="predicted"/>
<evidence type="ECO:0000313" key="3">
    <source>
        <dbReference type="Proteomes" id="UP000252519"/>
    </source>
</evidence>
<evidence type="ECO:0000256" key="1">
    <source>
        <dbReference type="SAM" id="Phobius"/>
    </source>
</evidence>
<comment type="caution">
    <text evidence="2">The sequence shown here is derived from an EMBL/GenBank/DDBJ whole genome shotgun (WGS) entry which is preliminary data.</text>
</comment>
<protein>
    <submittedName>
        <fullName evidence="2">Uncharacterized protein</fullName>
    </submittedName>
</protein>
<feature type="transmembrane region" description="Helical" evidence="1">
    <location>
        <begin position="12"/>
        <end position="33"/>
    </location>
</feature>
<dbReference type="AlphaFoldDB" id="A0A368GEN5"/>
<keyword evidence="1" id="KW-0472">Membrane</keyword>
<sequence>MAVVGVINKSQILMILCMICNIILVGLVVFSSLHWEGVKTFSYIHKFVVPSIIGERLVD</sequence>
<organism evidence="2 3">
    <name type="scientific">Ancylostoma caninum</name>
    <name type="common">Dog hookworm</name>
    <dbReference type="NCBI Taxonomy" id="29170"/>
    <lineage>
        <taxon>Eukaryota</taxon>
        <taxon>Metazoa</taxon>
        <taxon>Ecdysozoa</taxon>
        <taxon>Nematoda</taxon>
        <taxon>Chromadorea</taxon>
        <taxon>Rhabditida</taxon>
        <taxon>Rhabditina</taxon>
        <taxon>Rhabditomorpha</taxon>
        <taxon>Strongyloidea</taxon>
        <taxon>Ancylostomatidae</taxon>
        <taxon>Ancylostomatinae</taxon>
        <taxon>Ancylostoma</taxon>
    </lineage>
</organism>
<dbReference type="EMBL" id="JOJR01000177">
    <property type="protein sequence ID" value="RCN42854.1"/>
    <property type="molecule type" value="Genomic_DNA"/>
</dbReference>
<evidence type="ECO:0000313" key="2">
    <source>
        <dbReference type="EMBL" id="RCN42854.1"/>
    </source>
</evidence>
<keyword evidence="3" id="KW-1185">Reference proteome</keyword>
<dbReference type="OrthoDB" id="10523577at2759"/>
<reference evidence="2 3" key="1">
    <citation type="submission" date="2014-10" db="EMBL/GenBank/DDBJ databases">
        <title>Draft genome of the hookworm Ancylostoma caninum.</title>
        <authorList>
            <person name="Mitreva M."/>
        </authorList>
    </citation>
    <scope>NUCLEOTIDE SEQUENCE [LARGE SCALE GENOMIC DNA]</scope>
    <source>
        <strain evidence="2 3">Baltimore</strain>
    </source>
</reference>